<dbReference type="InterPro" id="IPR050275">
    <property type="entry name" value="PGM_Phosphatase"/>
</dbReference>
<dbReference type="SUPFAM" id="SSF53254">
    <property type="entry name" value="Phosphoglycerate mutase-like"/>
    <property type="match status" value="1"/>
</dbReference>
<dbReference type="GO" id="GO:0005737">
    <property type="term" value="C:cytoplasm"/>
    <property type="evidence" value="ECO:0007669"/>
    <property type="project" value="TreeGrafter"/>
</dbReference>
<dbReference type="Pfam" id="PF00300">
    <property type="entry name" value="His_Phos_1"/>
    <property type="match status" value="1"/>
</dbReference>
<dbReference type="EMBL" id="DVLW01000227">
    <property type="protein sequence ID" value="HIT95164.1"/>
    <property type="molecule type" value="Genomic_DNA"/>
</dbReference>
<dbReference type="PANTHER" id="PTHR48100">
    <property type="entry name" value="BROAD-SPECIFICITY PHOSPHATASE YOR283W-RELATED"/>
    <property type="match status" value="1"/>
</dbReference>
<dbReference type="Gene3D" id="3.40.50.1240">
    <property type="entry name" value="Phosphoglycerate mutase-like"/>
    <property type="match status" value="1"/>
</dbReference>
<dbReference type="Proteomes" id="UP000824160">
    <property type="component" value="Unassembled WGS sequence"/>
</dbReference>
<dbReference type="SMART" id="SM00855">
    <property type="entry name" value="PGAM"/>
    <property type="match status" value="1"/>
</dbReference>
<gene>
    <name evidence="1" type="ORF">IAC43_08250</name>
</gene>
<evidence type="ECO:0000313" key="1">
    <source>
        <dbReference type="EMBL" id="HIT95164.1"/>
    </source>
</evidence>
<reference evidence="1" key="2">
    <citation type="journal article" date="2021" name="PeerJ">
        <title>Extensive microbial diversity within the chicken gut microbiome revealed by metagenomics and culture.</title>
        <authorList>
            <person name="Gilroy R."/>
            <person name="Ravi A."/>
            <person name="Getino M."/>
            <person name="Pursley I."/>
            <person name="Horton D.L."/>
            <person name="Alikhan N.F."/>
            <person name="Baker D."/>
            <person name="Gharbi K."/>
            <person name="Hall N."/>
            <person name="Watson M."/>
            <person name="Adriaenssens E.M."/>
            <person name="Foster-Nyarko E."/>
            <person name="Jarju S."/>
            <person name="Secka A."/>
            <person name="Antonio M."/>
            <person name="Oren A."/>
            <person name="Chaudhuri R.R."/>
            <person name="La Ragione R."/>
            <person name="Hildebrand F."/>
            <person name="Pallen M.J."/>
        </authorList>
    </citation>
    <scope>NUCLEOTIDE SEQUENCE</scope>
    <source>
        <strain evidence="1">ChiBcec7-5410</strain>
    </source>
</reference>
<dbReference type="InterPro" id="IPR013078">
    <property type="entry name" value="His_Pase_superF_clade-1"/>
</dbReference>
<accession>A0A9D1H9M1</accession>
<dbReference type="InterPro" id="IPR029033">
    <property type="entry name" value="His_PPase_superfam"/>
</dbReference>
<reference evidence="1" key="1">
    <citation type="submission" date="2020-10" db="EMBL/GenBank/DDBJ databases">
        <authorList>
            <person name="Gilroy R."/>
        </authorList>
    </citation>
    <scope>NUCLEOTIDE SEQUENCE</scope>
    <source>
        <strain evidence="1">ChiBcec7-5410</strain>
    </source>
</reference>
<dbReference type="GO" id="GO:0016791">
    <property type="term" value="F:phosphatase activity"/>
    <property type="evidence" value="ECO:0007669"/>
    <property type="project" value="TreeGrafter"/>
</dbReference>
<evidence type="ECO:0000313" key="2">
    <source>
        <dbReference type="Proteomes" id="UP000824160"/>
    </source>
</evidence>
<protein>
    <submittedName>
        <fullName evidence="1">Histidine phosphatase family protein</fullName>
    </submittedName>
</protein>
<dbReference type="PANTHER" id="PTHR48100:SF1">
    <property type="entry name" value="HISTIDINE PHOSPHATASE FAMILY PROTEIN-RELATED"/>
    <property type="match status" value="1"/>
</dbReference>
<proteinExistence type="predicted"/>
<organism evidence="1 2">
    <name type="scientific">Candidatus Faecivivens stercoripullorum</name>
    <dbReference type="NCBI Taxonomy" id="2840805"/>
    <lineage>
        <taxon>Bacteria</taxon>
        <taxon>Bacillati</taxon>
        <taxon>Bacillota</taxon>
        <taxon>Clostridia</taxon>
        <taxon>Eubacteriales</taxon>
        <taxon>Oscillospiraceae</taxon>
        <taxon>Oscillospiraceae incertae sedis</taxon>
        <taxon>Candidatus Faecivivens</taxon>
    </lineage>
</organism>
<sequence length="226" mass="25815">MITYKLFMIRHGLTAANFDGRYIGSTDLPLCPEGREALKKLVRTREYPNVGRVYSPPLLRCTETAGIIYPGHTPVLVDKLREYSFGVFENKTVAELGMTEAFKRWSDSGMREAPLGGEDRQVFIHRCEEGFTWVLEDMMRNRITSAALICHSGIMMNLLARYGYPRLEPLRWKAEPGEGFTALITASMWQRAEVFEVVDPIPYHRNDHSEPASYGIYDVNKEKDGD</sequence>
<dbReference type="AlphaFoldDB" id="A0A9D1H9M1"/>
<name>A0A9D1H9M1_9FIRM</name>
<comment type="caution">
    <text evidence="1">The sequence shown here is derived from an EMBL/GenBank/DDBJ whole genome shotgun (WGS) entry which is preliminary data.</text>
</comment>
<dbReference type="CDD" id="cd07067">
    <property type="entry name" value="HP_PGM_like"/>
    <property type="match status" value="1"/>
</dbReference>